<gene>
    <name evidence="6" type="ORF">SERN_2857</name>
</gene>
<comment type="caution">
    <text evidence="6">The sequence shown here is derived from an EMBL/GenBank/DDBJ whole genome shotgun (WGS) entry which is preliminary data.</text>
</comment>
<name>A0A4Z1DW89_9MICO</name>
<organism evidence="6 7">
    <name type="scientific">Serinibacter arcticus</name>
    <dbReference type="NCBI Taxonomy" id="1655435"/>
    <lineage>
        <taxon>Bacteria</taxon>
        <taxon>Bacillati</taxon>
        <taxon>Actinomycetota</taxon>
        <taxon>Actinomycetes</taxon>
        <taxon>Micrococcales</taxon>
        <taxon>Beutenbergiaceae</taxon>
        <taxon>Serinibacter</taxon>
    </lineage>
</organism>
<dbReference type="GO" id="GO:0016887">
    <property type="term" value="F:ATP hydrolysis activity"/>
    <property type="evidence" value="ECO:0007669"/>
    <property type="project" value="InterPro"/>
</dbReference>
<keyword evidence="4 6" id="KW-0067">ATP-binding</keyword>
<dbReference type="Proteomes" id="UP000297318">
    <property type="component" value="Unassembled WGS sequence"/>
</dbReference>
<evidence type="ECO:0000256" key="4">
    <source>
        <dbReference type="ARBA" id="ARBA00022840"/>
    </source>
</evidence>
<proteinExistence type="inferred from homology"/>
<feature type="domain" description="ABC transporter" evidence="5">
    <location>
        <begin position="5"/>
        <end position="239"/>
    </location>
</feature>
<dbReference type="InterPro" id="IPR027417">
    <property type="entry name" value="P-loop_NTPase"/>
</dbReference>
<dbReference type="Pfam" id="PF00005">
    <property type="entry name" value="ABC_tran"/>
    <property type="match status" value="1"/>
</dbReference>
<evidence type="ECO:0000256" key="3">
    <source>
        <dbReference type="ARBA" id="ARBA00022741"/>
    </source>
</evidence>
<dbReference type="InterPro" id="IPR050153">
    <property type="entry name" value="Metal_Ion_Import_ABC"/>
</dbReference>
<keyword evidence="3" id="KW-0547">Nucleotide-binding</keyword>
<sequence length="242" mass="25043">MTAGIALTDVTVRYGDVVALERATLAVGAGRVCGLVGTNGSGKSTLLKALLGLVRPDGGTVTVAGGSPQAARRRALVAYVPQAEQVDVAFPLDVRGVVEQGRYGHLGPTRRLRPADRDAVEQALARVGLTDLAHRTVVALSGGQRKRAFVARALAQEASVLLLDEPFAGVDRPSQDTISGVLRELADGGACVVVATHDLAGLPELADEAALLAGRRVLVHDTPAVVLRPETLALTFGLGGER</sequence>
<dbReference type="InterPro" id="IPR003439">
    <property type="entry name" value="ABC_transporter-like_ATP-bd"/>
</dbReference>
<evidence type="ECO:0000313" key="7">
    <source>
        <dbReference type="Proteomes" id="UP000297318"/>
    </source>
</evidence>
<dbReference type="PROSITE" id="PS50893">
    <property type="entry name" value="ABC_TRANSPORTER_2"/>
    <property type="match status" value="1"/>
</dbReference>
<dbReference type="AlphaFoldDB" id="A0A4Z1DW89"/>
<dbReference type="SMART" id="SM00382">
    <property type="entry name" value="AAA"/>
    <property type="match status" value="1"/>
</dbReference>
<dbReference type="PANTHER" id="PTHR42734">
    <property type="entry name" value="METAL TRANSPORT SYSTEM ATP-BINDING PROTEIN TM_0124-RELATED"/>
    <property type="match status" value="1"/>
</dbReference>
<dbReference type="SUPFAM" id="SSF52540">
    <property type="entry name" value="P-loop containing nucleoside triphosphate hydrolases"/>
    <property type="match status" value="1"/>
</dbReference>
<keyword evidence="2" id="KW-0813">Transport</keyword>
<dbReference type="InterPro" id="IPR017871">
    <property type="entry name" value="ABC_transporter-like_CS"/>
</dbReference>
<accession>A0A4Z1DW89</accession>
<dbReference type="InterPro" id="IPR003593">
    <property type="entry name" value="AAA+_ATPase"/>
</dbReference>
<evidence type="ECO:0000256" key="1">
    <source>
        <dbReference type="ARBA" id="ARBA00005417"/>
    </source>
</evidence>
<comment type="similarity">
    <text evidence="1">Belongs to the ABC transporter superfamily.</text>
</comment>
<evidence type="ECO:0000256" key="2">
    <source>
        <dbReference type="ARBA" id="ARBA00022448"/>
    </source>
</evidence>
<evidence type="ECO:0000259" key="5">
    <source>
        <dbReference type="PROSITE" id="PS50893"/>
    </source>
</evidence>
<dbReference type="CDD" id="cd03235">
    <property type="entry name" value="ABC_Metallic_Cations"/>
    <property type="match status" value="1"/>
</dbReference>
<dbReference type="PROSITE" id="PS00211">
    <property type="entry name" value="ABC_TRANSPORTER_1"/>
    <property type="match status" value="1"/>
</dbReference>
<evidence type="ECO:0000313" key="6">
    <source>
        <dbReference type="EMBL" id="TGO03845.1"/>
    </source>
</evidence>
<protein>
    <submittedName>
        <fullName evidence="6">Putative ABC transporter ATP-binding protein</fullName>
    </submittedName>
</protein>
<dbReference type="Gene3D" id="3.40.50.300">
    <property type="entry name" value="P-loop containing nucleotide triphosphate hydrolases"/>
    <property type="match status" value="1"/>
</dbReference>
<dbReference type="PANTHER" id="PTHR42734:SF5">
    <property type="entry name" value="IRON TRANSPORT SYSTEM ATP-BINDING PROTEIN HI_0361-RELATED"/>
    <property type="match status" value="1"/>
</dbReference>
<keyword evidence="7" id="KW-1185">Reference proteome</keyword>
<dbReference type="GO" id="GO:0005524">
    <property type="term" value="F:ATP binding"/>
    <property type="evidence" value="ECO:0007669"/>
    <property type="project" value="UniProtKB-KW"/>
</dbReference>
<reference evidence="6 7" key="1">
    <citation type="submission" date="2018-11" db="EMBL/GenBank/DDBJ databases">
        <title>Complete genome sequencing of the Actinobacteria Serinibacter sp. K3-2.</title>
        <authorList>
            <person name="Rakitin A.L."/>
            <person name="Beletsky A.V."/>
            <person name="Mardanov A.V."/>
            <person name="Ravin N.V."/>
            <person name="Gromova A.S."/>
            <person name="Filippova S.N."/>
            <person name="Gal'Chenko V.F."/>
        </authorList>
    </citation>
    <scope>NUCLEOTIDE SEQUENCE [LARGE SCALE GENOMIC DNA]</scope>
    <source>
        <strain evidence="6 7">K3-2</strain>
    </source>
</reference>
<dbReference type="RefSeq" id="WP_135850871.1">
    <property type="nucleotide sequence ID" value="NZ_RHPJ01000005.1"/>
</dbReference>
<dbReference type="OrthoDB" id="5296765at2"/>
<dbReference type="EMBL" id="RHPJ01000005">
    <property type="protein sequence ID" value="TGO03845.1"/>
    <property type="molecule type" value="Genomic_DNA"/>
</dbReference>